<evidence type="ECO:0000313" key="2">
    <source>
        <dbReference type="Proteomes" id="UP000799757"/>
    </source>
</evidence>
<reference evidence="1" key="1">
    <citation type="journal article" date="2020" name="Stud. Mycol.">
        <title>101 Dothideomycetes genomes: a test case for predicting lifestyles and emergence of pathogens.</title>
        <authorList>
            <person name="Haridas S."/>
            <person name="Albert R."/>
            <person name="Binder M."/>
            <person name="Bloem J."/>
            <person name="Labutti K."/>
            <person name="Salamov A."/>
            <person name="Andreopoulos B."/>
            <person name="Baker S."/>
            <person name="Barry K."/>
            <person name="Bills G."/>
            <person name="Bluhm B."/>
            <person name="Cannon C."/>
            <person name="Castanera R."/>
            <person name="Culley D."/>
            <person name="Daum C."/>
            <person name="Ezra D."/>
            <person name="Gonzalez J."/>
            <person name="Henrissat B."/>
            <person name="Kuo A."/>
            <person name="Liang C."/>
            <person name="Lipzen A."/>
            <person name="Lutzoni F."/>
            <person name="Magnuson J."/>
            <person name="Mondo S."/>
            <person name="Nolan M."/>
            <person name="Ohm R."/>
            <person name="Pangilinan J."/>
            <person name="Park H.-J."/>
            <person name="Ramirez L."/>
            <person name="Alfaro M."/>
            <person name="Sun H."/>
            <person name="Tritt A."/>
            <person name="Yoshinaga Y."/>
            <person name="Zwiers L.-H."/>
            <person name="Turgeon B."/>
            <person name="Goodwin S."/>
            <person name="Spatafora J."/>
            <person name="Crous P."/>
            <person name="Grigoriev I."/>
        </authorList>
    </citation>
    <scope>NUCLEOTIDE SEQUENCE</scope>
    <source>
        <strain evidence="1">CBS 109.77</strain>
    </source>
</reference>
<name>A0A6A6WRN3_9PLEO</name>
<protein>
    <submittedName>
        <fullName evidence="1">Uncharacterized protein</fullName>
    </submittedName>
</protein>
<evidence type="ECO:0000313" key="1">
    <source>
        <dbReference type="EMBL" id="KAF2786555.1"/>
    </source>
</evidence>
<dbReference type="AlphaFoldDB" id="A0A6A6WRN3"/>
<organism evidence="1 2">
    <name type="scientific">Melanomma pulvis-pyrius CBS 109.77</name>
    <dbReference type="NCBI Taxonomy" id="1314802"/>
    <lineage>
        <taxon>Eukaryota</taxon>
        <taxon>Fungi</taxon>
        <taxon>Dikarya</taxon>
        <taxon>Ascomycota</taxon>
        <taxon>Pezizomycotina</taxon>
        <taxon>Dothideomycetes</taxon>
        <taxon>Pleosporomycetidae</taxon>
        <taxon>Pleosporales</taxon>
        <taxon>Melanommataceae</taxon>
        <taxon>Melanomma</taxon>
    </lineage>
</organism>
<gene>
    <name evidence="1" type="ORF">K505DRAFT_343710</name>
</gene>
<keyword evidence="2" id="KW-1185">Reference proteome</keyword>
<accession>A0A6A6WRN3</accession>
<dbReference type="Proteomes" id="UP000799757">
    <property type="component" value="Unassembled WGS sequence"/>
</dbReference>
<dbReference type="EMBL" id="MU002444">
    <property type="protein sequence ID" value="KAF2786555.1"/>
    <property type="molecule type" value="Genomic_DNA"/>
</dbReference>
<proteinExistence type="predicted"/>
<sequence>MYAEMEMEMGEIGQRWMATNDDGKGSAPARSFYSLCGALYSAVVGRVSEQQSVRGAQQCAGVLTPVHCGVHGRSLRSLARSPSALPFHFSAVPCHAMPMDKDEASERASERAHGDFLPDRSCPPNQKRAIKFMRALDSAAPHLSVQLPTFLATPGPGTAHSSICGRQYGNPARYLRAASRIEAHPPVRTTDSNGIDAHLTAAARAVAEKGQLPPKAGHPAAPVTPITARNARSFRLSSRLAPMTRIEGRGPSRRTMSLESGSKVFFPSLDGGSGSRRAVIMELR</sequence>